<evidence type="ECO:0000256" key="2">
    <source>
        <dbReference type="SAM" id="SignalP"/>
    </source>
</evidence>
<feature type="chain" id="PRO_5005320189" description="Outer membrane protein beta-barrel domain-containing protein" evidence="2">
    <location>
        <begin position="24"/>
        <end position="221"/>
    </location>
</feature>
<dbReference type="EMBL" id="LFTY01000001">
    <property type="protein sequence ID" value="KMW60428.1"/>
    <property type="molecule type" value="Genomic_DNA"/>
</dbReference>
<comment type="caution">
    <text evidence="4">The sequence shown here is derived from an EMBL/GenBank/DDBJ whole genome shotgun (WGS) entry which is preliminary data.</text>
</comment>
<dbReference type="SUPFAM" id="SSF56925">
    <property type="entry name" value="OMPA-like"/>
    <property type="match status" value="1"/>
</dbReference>
<dbReference type="RefSeq" id="WP_049641943.1">
    <property type="nucleotide sequence ID" value="NZ_LFTY01000001.1"/>
</dbReference>
<reference evidence="4 5" key="1">
    <citation type="submission" date="2015-06" db="EMBL/GenBank/DDBJ databases">
        <title>Draft genome sequence of an Alphaproteobacteria species associated to the Mediterranean sponge Oscarella lobularis.</title>
        <authorList>
            <person name="Jourda C."/>
            <person name="Santini S."/>
            <person name="Claverie J.-M."/>
        </authorList>
    </citation>
    <scope>NUCLEOTIDE SEQUENCE [LARGE SCALE GENOMIC DNA]</scope>
    <source>
        <strain evidence="4">IGS</strain>
    </source>
</reference>
<evidence type="ECO:0000256" key="1">
    <source>
        <dbReference type="ARBA" id="ARBA00022729"/>
    </source>
</evidence>
<dbReference type="Gene3D" id="2.40.160.20">
    <property type="match status" value="1"/>
</dbReference>
<feature type="domain" description="Outer membrane protein beta-barrel" evidence="3">
    <location>
        <begin position="9"/>
        <end position="221"/>
    </location>
</feature>
<sequence length="221" mass="23931">MRHSFMCSIAALGVAVCATAAQAESELSFYTGIQEAPHSRVEGNDPGGVGAFSFLSTWEGRSFEAPPHYGFRYTYWTSETLGFGVDFNHTKVYADDATLASSGFTNLEFTDGLNILTANVWRRWPDAWMNGQVTPYVGAGIGLAIPHVDVSSAGGTTFEYQITGPAAMWALGAKYEFNERWGVFGEYKGTYSVNEAELTNGGTLSTDIITNALNFGVSFSF</sequence>
<dbReference type="Pfam" id="PF13505">
    <property type="entry name" value="OMP_b-brl"/>
    <property type="match status" value="1"/>
</dbReference>
<accession>A0A0J9H405</accession>
<keyword evidence="1 2" id="KW-0732">Signal</keyword>
<keyword evidence="5" id="KW-1185">Reference proteome</keyword>
<dbReference type="AlphaFoldDB" id="A0A0J9H405"/>
<gene>
    <name evidence="4" type="ORF">AIOL_000583</name>
</gene>
<evidence type="ECO:0000259" key="3">
    <source>
        <dbReference type="Pfam" id="PF13505"/>
    </source>
</evidence>
<dbReference type="Proteomes" id="UP000037178">
    <property type="component" value="Unassembled WGS sequence"/>
</dbReference>
<dbReference type="InterPro" id="IPR027385">
    <property type="entry name" value="Beta-barrel_OMP"/>
</dbReference>
<name>A0A0J9H405_9RHOB</name>
<dbReference type="STRING" id="1675527.AIOL_000583"/>
<dbReference type="PATRIC" id="fig|1675527.3.peg.639"/>
<protein>
    <recommendedName>
        <fullName evidence="3">Outer membrane protein beta-barrel domain-containing protein</fullName>
    </recommendedName>
</protein>
<evidence type="ECO:0000313" key="5">
    <source>
        <dbReference type="Proteomes" id="UP000037178"/>
    </source>
</evidence>
<proteinExistence type="predicted"/>
<dbReference type="InterPro" id="IPR011250">
    <property type="entry name" value="OMP/PagP_B-barrel"/>
</dbReference>
<organism evidence="4 5">
    <name type="scientific">Candidatus Rhodobacter oscarellae</name>
    <dbReference type="NCBI Taxonomy" id="1675527"/>
    <lineage>
        <taxon>Bacteria</taxon>
        <taxon>Pseudomonadati</taxon>
        <taxon>Pseudomonadota</taxon>
        <taxon>Alphaproteobacteria</taxon>
        <taxon>Rhodobacterales</taxon>
        <taxon>Rhodobacter group</taxon>
        <taxon>Rhodobacter</taxon>
    </lineage>
</organism>
<feature type="signal peptide" evidence="2">
    <location>
        <begin position="1"/>
        <end position="23"/>
    </location>
</feature>
<evidence type="ECO:0000313" key="4">
    <source>
        <dbReference type="EMBL" id="KMW60428.1"/>
    </source>
</evidence>